<dbReference type="EMBL" id="SLWY01000005">
    <property type="protein sequence ID" value="TCO82439.1"/>
    <property type="molecule type" value="Genomic_DNA"/>
</dbReference>
<sequence length="327" mass="35585">MPSRRFFVVSVVVLALGGAAAGGWWAQHETQDPPPGFERVNGRAEATRIDVATKRAARVAEVLVAEGELVGADQVVARMDARDLEAAALQARAELRRAREDQRYAAALIAQAESDLVFANQQAQRSEQLISSGGVARERLDSDRNRKAVAEAMLQAARIRNVEADAAVEAAQAHVQQIEIDLGDSVLRAPRGGRVQHRIAEPGEVLAAGGRVLALIDLDDVYMTLFLSEAAAGRVAIGAEVRVVFDAFPDRPVPAHIAFVADQAQFTPKTVETHDERQKLAFRAKARIEVGARYRPYAKPGLPGVAYVRLDPRVDWPARLATDWMQP</sequence>
<dbReference type="AlphaFoldDB" id="A0A4R2LD40"/>
<dbReference type="RefSeq" id="WP_132539871.1">
    <property type="nucleotide sequence ID" value="NZ_SLWY01000005.1"/>
</dbReference>
<dbReference type="Gene3D" id="2.40.30.170">
    <property type="match status" value="1"/>
</dbReference>
<gene>
    <name evidence="2" type="ORF">EV699_105230</name>
</gene>
<dbReference type="OrthoDB" id="9778236at2"/>
<feature type="coiled-coil region" evidence="1">
    <location>
        <begin position="81"/>
        <end position="129"/>
    </location>
</feature>
<reference evidence="2 3" key="1">
    <citation type="submission" date="2019-03" db="EMBL/GenBank/DDBJ databases">
        <title>Genomic Encyclopedia of Type Strains, Phase IV (KMG-IV): sequencing the most valuable type-strain genomes for metagenomic binning, comparative biology and taxonomic classification.</title>
        <authorList>
            <person name="Goeker M."/>
        </authorList>
    </citation>
    <scope>NUCLEOTIDE SEQUENCE [LARGE SCALE GENOMIC DNA]</scope>
    <source>
        <strain evidence="2 3">DSM 25287</strain>
    </source>
</reference>
<name>A0A4R2LD40_9GAMM</name>
<dbReference type="GO" id="GO:0005886">
    <property type="term" value="C:plasma membrane"/>
    <property type="evidence" value="ECO:0007669"/>
    <property type="project" value="TreeGrafter"/>
</dbReference>
<protein>
    <submittedName>
        <fullName evidence="2">HlyD family secretion protein</fullName>
    </submittedName>
</protein>
<organism evidence="2 3">
    <name type="scientific">Plasticicumulans lactativorans</name>
    <dbReference type="NCBI Taxonomy" id="1133106"/>
    <lineage>
        <taxon>Bacteria</taxon>
        <taxon>Pseudomonadati</taxon>
        <taxon>Pseudomonadota</taxon>
        <taxon>Gammaproteobacteria</taxon>
        <taxon>Candidatus Competibacteraceae</taxon>
        <taxon>Plasticicumulans</taxon>
    </lineage>
</organism>
<evidence type="ECO:0000313" key="2">
    <source>
        <dbReference type="EMBL" id="TCO82439.1"/>
    </source>
</evidence>
<dbReference type="PANTHER" id="PTHR30438">
    <property type="entry name" value="36 KDA ANTIGEN-RELATED"/>
    <property type="match status" value="1"/>
</dbReference>
<dbReference type="Proteomes" id="UP000295765">
    <property type="component" value="Unassembled WGS sequence"/>
</dbReference>
<evidence type="ECO:0000256" key="1">
    <source>
        <dbReference type="SAM" id="Coils"/>
    </source>
</evidence>
<keyword evidence="1" id="KW-0175">Coiled coil</keyword>
<comment type="caution">
    <text evidence="2">The sequence shown here is derived from an EMBL/GenBank/DDBJ whole genome shotgun (WGS) entry which is preliminary data.</text>
</comment>
<dbReference type="PANTHER" id="PTHR30438:SF2">
    <property type="entry name" value="MEMBRANE PROTEIN"/>
    <property type="match status" value="1"/>
</dbReference>
<accession>A0A4R2LD40</accession>
<evidence type="ECO:0000313" key="3">
    <source>
        <dbReference type="Proteomes" id="UP000295765"/>
    </source>
</evidence>
<proteinExistence type="predicted"/>
<dbReference type="SUPFAM" id="SSF111369">
    <property type="entry name" value="HlyD-like secretion proteins"/>
    <property type="match status" value="1"/>
</dbReference>
<keyword evidence="3" id="KW-1185">Reference proteome</keyword>
<dbReference type="Gene3D" id="2.40.50.100">
    <property type="match status" value="1"/>
</dbReference>